<proteinExistence type="predicted"/>
<sequence>MSILQYYKPVSKGHNDVPDPHGSLSISVPSSAIAAANKEVLEMKVDKAKKRRSKRGHYFSYTAKQRAEIGKYASLNGTQAAKIKYNRELQITINESTVWKFKELYKVELAKSRINRNSLPVTELSLKKRGRPLLLGDRLDEMVKRYIADTRKVGGTIGTDKVRAGARGILLNLD</sequence>
<name>A0A1X7TFM8_AMPQE</name>
<dbReference type="AlphaFoldDB" id="A0A1X7TFM8"/>
<accession>A0A1X7TFM8</accession>
<dbReference type="InParanoid" id="A0A1X7TFM8"/>
<dbReference type="EnsemblMetazoa" id="Aqu2.1.13462_001">
    <property type="protein sequence ID" value="Aqu2.1.13462_001"/>
    <property type="gene ID" value="Aqu2.1.13462"/>
</dbReference>
<protein>
    <submittedName>
        <fullName evidence="1">Uncharacterized protein</fullName>
    </submittedName>
</protein>
<organism evidence="1">
    <name type="scientific">Amphimedon queenslandica</name>
    <name type="common">Sponge</name>
    <dbReference type="NCBI Taxonomy" id="400682"/>
    <lineage>
        <taxon>Eukaryota</taxon>
        <taxon>Metazoa</taxon>
        <taxon>Porifera</taxon>
        <taxon>Demospongiae</taxon>
        <taxon>Heteroscleromorpha</taxon>
        <taxon>Haplosclerida</taxon>
        <taxon>Niphatidae</taxon>
        <taxon>Amphimedon</taxon>
    </lineage>
</organism>
<evidence type="ECO:0000313" key="1">
    <source>
        <dbReference type="EnsemblMetazoa" id="Aqu2.1.13462_001"/>
    </source>
</evidence>
<reference evidence="1" key="1">
    <citation type="submission" date="2017-05" db="UniProtKB">
        <authorList>
            <consortium name="EnsemblMetazoa"/>
        </authorList>
    </citation>
    <scope>IDENTIFICATION</scope>
</reference>